<dbReference type="EMBL" id="LKEA01000001">
    <property type="protein sequence ID" value="ROW12613.1"/>
    <property type="molecule type" value="Genomic_DNA"/>
</dbReference>
<organism evidence="2 3">
    <name type="scientific">Cytospora schulzeri</name>
    <dbReference type="NCBI Taxonomy" id="448051"/>
    <lineage>
        <taxon>Eukaryota</taxon>
        <taxon>Fungi</taxon>
        <taxon>Dikarya</taxon>
        <taxon>Ascomycota</taxon>
        <taxon>Pezizomycotina</taxon>
        <taxon>Sordariomycetes</taxon>
        <taxon>Sordariomycetidae</taxon>
        <taxon>Diaporthales</taxon>
        <taxon>Cytosporaceae</taxon>
        <taxon>Cytospora</taxon>
    </lineage>
</organism>
<name>A0A423X9R7_9PEZI</name>
<proteinExistence type="predicted"/>
<accession>A0A423X9R7</accession>
<comment type="caution">
    <text evidence="2">The sequence shown here is derived from an EMBL/GenBank/DDBJ whole genome shotgun (WGS) entry which is preliminary data.</text>
</comment>
<sequence length="240" mass="26509">MSTNTTTSSSSSTELCVSCYLQEVLNDQDSWIAHEQGTLSLEDSCRLCADCNHLRRESPPGSVPYWDGQTDRMQALASITSGAESKVWARAARLDDEASAMAWKWQGEWPQILSPVPRRPYMCVPLLRAYGHDRGEYYTDNTSIGDDESLANEQQQSTPYDSDGDVLMEGYPGYGPLEPAAAQLSVEVNDILSAQRSVTEDPSFGGYDNHIDAAPLDEDGDVVMGEDWADGETWSDDEIY</sequence>
<evidence type="ECO:0000313" key="3">
    <source>
        <dbReference type="Proteomes" id="UP000283895"/>
    </source>
</evidence>
<dbReference type="AlphaFoldDB" id="A0A423X9R7"/>
<feature type="region of interest" description="Disordered" evidence="1">
    <location>
        <begin position="199"/>
        <end position="218"/>
    </location>
</feature>
<evidence type="ECO:0000256" key="1">
    <source>
        <dbReference type="SAM" id="MobiDB-lite"/>
    </source>
</evidence>
<evidence type="ECO:0000313" key="2">
    <source>
        <dbReference type="EMBL" id="ROW12613.1"/>
    </source>
</evidence>
<protein>
    <submittedName>
        <fullName evidence="2">Uncharacterized protein</fullName>
    </submittedName>
</protein>
<keyword evidence="3" id="KW-1185">Reference proteome</keyword>
<dbReference type="Proteomes" id="UP000283895">
    <property type="component" value="Unassembled WGS sequence"/>
</dbReference>
<gene>
    <name evidence="2" type="ORF">VMCG_00353</name>
</gene>
<feature type="region of interest" description="Disordered" evidence="1">
    <location>
        <begin position="138"/>
        <end position="163"/>
    </location>
</feature>
<feature type="compositionally biased region" description="Polar residues" evidence="1">
    <location>
        <begin position="151"/>
        <end position="160"/>
    </location>
</feature>
<reference evidence="2 3" key="1">
    <citation type="submission" date="2015-09" db="EMBL/GenBank/DDBJ databases">
        <title>Host preference determinants of Valsa canker pathogens revealed by comparative genomics.</title>
        <authorList>
            <person name="Yin Z."/>
            <person name="Huang L."/>
        </authorList>
    </citation>
    <scope>NUCLEOTIDE SEQUENCE [LARGE SCALE GENOMIC DNA]</scope>
    <source>
        <strain evidence="2 3">03-1</strain>
    </source>
</reference>